<feature type="region of interest" description="Disordered" evidence="1">
    <location>
        <begin position="157"/>
        <end position="188"/>
    </location>
</feature>
<reference evidence="2 3" key="1">
    <citation type="journal article" date="2023" name="Microb. Genom.">
        <title>Mesoterricola silvestris gen. nov., sp. nov., Mesoterricola sediminis sp. nov., Geothrix oryzae sp. nov., Geothrix edaphica sp. nov., Geothrix rubra sp. nov., and Geothrix limicola sp. nov., six novel members of Acidobacteriota isolated from soils.</title>
        <authorList>
            <person name="Weisberg A.J."/>
            <person name="Pearce E."/>
            <person name="Kramer C.G."/>
            <person name="Chang J.H."/>
            <person name="Clarke C.R."/>
        </authorList>
    </citation>
    <scope>NUCLEOTIDE SEQUENCE [LARGE SCALE GENOMIC DNA]</scope>
    <source>
        <strain evidence="2 3">ID09-01A</strain>
    </source>
</reference>
<organism evidence="2 3">
    <name type="scientific">Streptomyces europaeiscabiei</name>
    <dbReference type="NCBI Taxonomy" id="146819"/>
    <lineage>
        <taxon>Bacteria</taxon>
        <taxon>Bacillati</taxon>
        <taxon>Actinomycetota</taxon>
        <taxon>Actinomycetes</taxon>
        <taxon>Kitasatosporales</taxon>
        <taxon>Streptomycetaceae</taxon>
        <taxon>Streptomyces</taxon>
    </lineage>
</organism>
<proteinExistence type="predicted"/>
<evidence type="ECO:0000313" key="2">
    <source>
        <dbReference type="EMBL" id="MDX3707270.1"/>
    </source>
</evidence>
<evidence type="ECO:0000313" key="3">
    <source>
        <dbReference type="Proteomes" id="UP001271274"/>
    </source>
</evidence>
<keyword evidence="3" id="KW-1185">Reference proteome</keyword>
<evidence type="ECO:0008006" key="4">
    <source>
        <dbReference type="Google" id="ProtNLM"/>
    </source>
</evidence>
<feature type="compositionally biased region" description="Low complexity" evidence="1">
    <location>
        <begin position="162"/>
        <end position="174"/>
    </location>
</feature>
<name>A0ABU4P236_9ACTN</name>
<sequence>MGRGVPAHVHAEAILSALQEARPAGLTITQLMAATERTRAQIHTGLAHLRQVAAARGLPPVTWDRKWGYRLLDDAPEVWIGYERAFFHAVHHRVANFIAGTLLPHQTKTPDDPYIRTVMAQMGAIESTLQLLANLGMCKAGGALRAAPIPERMGSALWTRNPPRISGRPPARSSPRPRPTADVASRRVPNYGRRIRAAAVQGLRGRPRKRFSPVAALLRSVAWRVWT</sequence>
<dbReference type="Proteomes" id="UP001271274">
    <property type="component" value="Unassembled WGS sequence"/>
</dbReference>
<dbReference type="EMBL" id="JARAYU010000046">
    <property type="protein sequence ID" value="MDX3707270.1"/>
    <property type="molecule type" value="Genomic_DNA"/>
</dbReference>
<protein>
    <recommendedName>
        <fullName evidence="4">RacP protein</fullName>
    </recommendedName>
</protein>
<evidence type="ECO:0000256" key="1">
    <source>
        <dbReference type="SAM" id="MobiDB-lite"/>
    </source>
</evidence>
<comment type="caution">
    <text evidence="2">The sequence shown here is derived from an EMBL/GenBank/DDBJ whole genome shotgun (WGS) entry which is preliminary data.</text>
</comment>
<dbReference type="RefSeq" id="WP_052769753.1">
    <property type="nucleotide sequence ID" value="NZ_JARAUR010000596.1"/>
</dbReference>
<accession>A0ABU4P236</accession>
<gene>
    <name evidence="2" type="ORF">PV662_47920</name>
</gene>